<dbReference type="CDD" id="cd02650">
    <property type="entry name" value="nuc_hydro_CaPnhB"/>
    <property type="match status" value="1"/>
</dbReference>
<dbReference type="GO" id="GO:0005829">
    <property type="term" value="C:cytosol"/>
    <property type="evidence" value="ECO:0007669"/>
    <property type="project" value="TreeGrafter"/>
</dbReference>
<accession>A0A4U8Q9M7</accession>
<proteinExistence type="predicted"/>
<protein>
    <submittedName>
        <fullName evidence="4">Pyrimidine-specific ribonucleoside hydrolase RihA</fullName>
        <ecNumber evidence="4">3.2.-.-</ecNumber>
    </submittedName>
</protein>
<dbReference type="RefSeq" id="WP_138002123.1">
    <property type="nucleotide sequence ID" value="NZ_QGQD01000031.1"/>
</dbReference>
<dbReference type="EC" id="3.2.-.-" evidence="4"/>
<name>A0A4U8Q9M7_9FIRM</name>
<evidence type="ECO:0000313" key="5">
    <source>
        <dbReference type="Proteomes" id="UP000306509"/>
    </source>
</evidence>
<dbReference type="Proteomes" id="UP000306509">
    <property type="component" value="Unassembled WGS sequence"/>
</dbReference>
<comment type="caution">
    <text evidence="4">The sequence shown here is derived from an EMBL/GenBank/DDBJ whole genome shotgun (WGS) entry which is preliminary data.</text>
</comment>
<reference evidence="4 5" key="1">
    <citation type="journal article" date="2019" name="Anaerobe">
        <title>Detection of Robinsoniella peoriensis in multiple bone samples of a trauma patient.</title>
        <authorList>
            <person name="Schrottner P."/>
            <person name="Hartwich K."/>
            <person name="Bunk B."/>
            <person name="Schober I."/>
            <person name="Helbig S."/>
            <person name="Rudolph W.W."/>
            <person name="Gunzer F."/>
        </authorList>
    </citation>
    <scope>NUCLEOTIDE SEQUENCE [LARGE SCALE GENOMIC DNA]</scope>
    <source>
        <strain evidence="4 5">DSM 106044</strain>
    </source>
</reference>
<dbReference type="Gene3D" id="3.90.245.10">
    <property type="entry name" value="Ribonucleoside hydrolase-like"/>
    <property type="match status" value="1"/>
</dbReference>
<dbReference type="Pfam" id="PF01156">
    <property type="entry name" value="IU_nuc_hydro"/>
    <property type="match status" value="1"/>
</dbReference>
<dbReference type="STRING" id="180332.GCA_000797495_00014"/>
<evidence type="ECO:0000256" key="1">
    <source>
        <dbReference type="ARBA" id="ARBA00022801"/>
    </source>
</evidence>
<dbReference type="InterPro" id="IPR023186">
    <property type="entry name" value="IUNH"/>
</dbReference>
<organism evidence="4 5">
    <name type="scientific">Robinsoniella peoriensis</name>
    <dbReference type="NCBI Taxonomy" id="180332"/>
    <lineage>
        <taxon>Bacteria</taxon>
        <taxon>Bacillati</taxon>
        <taxon>Bacillota</taxon>
        <taxon>Clostridia</taxon>
        <taxon>Lachnospirales</taxon>
        <taxon>Lachnospiraceae</taxon>
        <taxon>Robinsoniella</taxon>
    </lineage>
</organism>
<keyword evidence="5" id="KW-1185">Reference proteome</keyword>
<dbReference type="InterPro" id="IPR036452">
    <property type="entry name" value="Ribo_hydro-like"/>
</dbReference>
<dbReference type="PANTHER" id="PTHR12304:SF4">
    <property type="entry name" value="URIDINE NUCLEOSIDASE"/>
    <property type="match status" value="1"/>
</dbReference>
<keyword evidence="1 4" id="KW-0378">Hydrolase</keyword>
<feature type="domain" description="Inosine/uridine-preferring nucleoside hydrolase" evidence="3">
    <location>
        <begin position="3"/>
        <end position="298"/>
    </location>
</feature>
<evidence type="ECO:0000256" key="2">
    <source>
        <dbReference type="ARBA" id="ARBA00023295"/>
    </source>
</evidence>
<evidence type="ECO:0000259" key="3">
    <source>
        <dbReference type="Pfam" id="PF01156"/>
    </source>
</evidence>
<gene>
    <name evidence="4" type="primary">rihA_2</name>
    <name evidence="4" type="ORF">DSM106044_01415</name>
</gene>
<dbReference type="GO" id="GO:0008477">
    <property type="term" value="F:purine nucleosidase activity"/>
    <property type="evidence" value="ECO:0007669"/>
    <property type="project" value="TreeGrafter"/>
</dbReference>
<dbReference type="EMBL" id="QGQD01000031">
    <property type="protein sequence ID" value="TLD01710.1"/>
    <property type="molecule type" value="Genomic_DNA"/>
</dbReference>
<dbReference type="PANTHER" id="PTHR12304">
    <property type="entry name" value="INOSINE-URIDINE PREFERRING NUCLEOSIDE HYDROLASE"/>
    <property type="match status" value="1"/>
</dbReference>
<dbReference type="AlphaFoldDB" id="A0A4U8Q9M7"/>
<sequence length="319" mass="34586">MKMILDLDTGIDDGMALAYVLGSEEIDLLGVVGTYGNVYTDMGVQNVLNILEMCNEASIPVYEGEKHALKKPGFLRLEVSARIHGENGVGQVSMIKAQRNKEDMPGVDFLISSVKKYKKDLVIVATGPMTNLASALIKAPEIAKFMGPVVIMGGALTIPGNVTPYAEANISQDPYAAKYLFESGVDVTMVGLDVTQRSVLTKESTRKWRETGSTAGSVFADMTDYYIGEHDISIGGCYLHDPSAVAAAKNPHWFQMLPMHMTVVTEGAAAGRTIGSQEKLRDVNPNVKVCIGVNDKALVKDLDDTMQNLFTRCSKAREE</sequence>
<keyword evidence="2 4" id="KW-0326">Glycosidase</keyword>
<dbReference type="GO" id="GO:0006152">
    <property type="term" value="P:purine nucleoside catabolic process"/>
    <property type="evidence" value="ECO:0007669"/>
    <property type="project" value="TreeGrafter"/>
</dbReference>
<evidence type="ECO:0000313" key="4">
    <source>
        <dbReference type="EMBL" id="TLD01710.1"/>
    </source>
</evidence>
<dbReference type="SUPFAM" id="SSF53590">
    <property type="entry name" value="Nucleoside hydrolase"/>
    <property type="match status" value="1"/>
</dbReference>
<dbReference type="InterPro" id="IPR001910">
    <property type="entry name" value="Inosine/uridine_hydrolase_dom"/>
</dbReference>